<evidence type="ECO:0000256" key="5">
    <source>
        <dbReference type="ARBA" id="ARBA00023136"/>
    </source>
</evidence>
<protein>
    <recommendedName>
        <fullName evidence="6">UPF0316 protein KEM10_05060</fullName>
    </recommendedName>
</protein>
<keyword evidence="10" id="KW-1185">Reference proteome</keyword>
<comment type="caution">
    <text evidence="9">The sequence shown here is derived from an EMBL/GenBank/DDBJ whole genome shotgun (WGS) entry which is preliminary data.</text>
</comment>
<dbReference type="Pfam" id="PF18955">
    <property type="entry name" value="DUF5698"/>
    <property type="match status" value="1"/>
</dbReference>
<proteinExistence type="inferred from homology"/>
<dbReference type="InterPro" id="IPR015867">
    <property type="entry name" value="N-reg_PII/ATP_PRibTrfase_C"/>
</dbReference>
<evidence type="ECO:0000256" key="2">
    <source>
        <dbReference type="ARBA" id="ARBA00022475"/>
    </source>
</evidence>
<evidence type="ECO:0000259" key="7">
    <source>
        <dbReference type="Pfam" id="PF10035"/>
    </source>
</evidence>
<dbReference type="RefSeq" id="WP_212214299.1">
    <property type="nucleotide sequence ID" value="NZ_JAGUCO010000002.1"/>
</dbReference>
<evidence type="ECO:0000256" key="3">
    <source>
        <dbReference type="ARBA" id="ARBA00022692"/>
    </source>
</evidence>
<keyword evidence="3 6" id="KW-0812">Transmembrane</keyword>
<dbReference type="EMBL" id="JAGUCO010000002">
    <property type="protein sequence ID" value="MBS2097639.1"/>
    <property type="molecule type" value="Genomic_DNA"/>
</dbReference>
<accession>A0ABS5JRZ3</accession>
<evidence type="ECO:0000256" key="4">
    <source>
        <dbReference type="ARBA" id="ARBA00022989"/>
    </source>
</evidence>
<keyword evidence="5 6" id="KW-0472">Membrane</keyword>
<dbReference type="CDD" id="cd16381">
    <property type="entry name" value="YitT_C_like_1"/>
    <property type="match status" value="1"/>
</dbReference>
<comment type="subcellular location">
    <subcellularLocation>
        <location evidence="1 6">Cell membrane</location>
        <topology evidence="1 6">Multi-pass membrane protein</topology>
    </subcellularLocation>
</comment>
<evidence type="ECO:0000313" key="10">
    <source>
        <dbReference type="Proteomes" id="UP000708576"/>
    </source>
</evidence>
<evidence type="ECO:0000256" key="1">
    <source>
        <dbReference type="ARBA" id="ARBA00004651"/>
    </source>
</evidence>
<dbReference type="Pfam" id="PF10035">
    <property type="entry name" value="DUF2179"/>
    <property type="match status" value="1"/>
</dbReference>
<dbReference type="Gene3D" id="3.30.70.120">
    <property type="match status" value="1"/>
</dbReference>
<keyword evidence="4 6" id="KW-1133">Transmembrane helix</keyword>
<keyword evidence="2 6" id="KW-1003">Cell membrane</keyword>
<dbReference type="Proteomes" id="UP000708576">
    <property type="component" value="Unassembled WGS sequence"/>
</dbReference>
<evidence type="ECO:0000259" key="8">
    <source>
        <dbReference type="Pfam" id="PF18955"/>
    </source>
</evidence>
<organism evidence="9 10">
    <name type="scientific">Carboxylicivirga linearis</name>
    <dbReference type="NCBI Taxonomy" id="1628157"/>
    <lineage>
        <taxon>Bacteria</taxon>
        <taxon>Pseudomonadati</taxon>
        <taxon>Bacteroidota</taxon>
        <taxon>Bacteroidia</taxon>
        <taxon>Marinilabiliales</taxon>
        <taxon>Marinilabiliaceae</taxon>
        <taxon>Carboxylicivirga</taxon>
    </lineage>
</organism>
<feature type="domain" description="DUF5698" evidence="8">
    <location>
        <begin position="30"/>
        <end position="86"/>
    </location>
</feature>
<comment type="similarity">
    <text evidence="6">Belongs to the UPF0316 family.</text>
</comment>
<gene>
    <name evidence="9" type="ORF">KEM10_05060</name>
</gene>
<dbReference type="InterPro" id="IPR022930">
    <property type="entry name" value="UPF0316"/>
</dbReference>
<dbReference type="PANTHER" id="PTHR40060">
    <property type="entry name" value="UPF0316 PROTEIN YEBE"/>
    <property type="match status" value="1"/>
</dbReference>
<name>A0ABS5JRZ3_9BACT</name>
<feature type="transmembrane region" description="Helical" evidence="6">
    <location>
        <begin position="42"/>
        <end position="63"/>
    </location>
</feature>
<feature type="transmembrane region" description="Helical" evidence="6">
    <location>
        <begin position="12"/>
        <end position="35"/>
    </location>
</feature>
<dbReference type="HAMAP" id="MF_01515">
    <property type="entry name" value="UPF0316"/>
    <property type="match status" value="1"/>
</dbReference>
<dbReference type="InterPro" id="IPR019264">
    <property type="entry name" value="DUF2179"/>
</dbReference>
<reference evidence="9 10" key="1">
    <citation type="journal article" date="2015" name="Int. J. Syst. Evol. Microbiol.">
        <title>Carboxylicivirga linearis sp. nov., isolated from a sea cucumber culture pond.</title>
        <authorList>
            <person name="Wang F.Q."/>
            <person name="Zhou Y.X."/>
            <person name="Lin X.Z."/>
            <person name="Chen G.J."/>
            <person name="Du Z.J."/>
        </authorList>
    </citation>
    <scope>NUCLEOTIDE SEQUENCE [LARGE SCALE GENOMIC DNA]</scope>
    <source>
        <strain evidence="9 10">FB218</strain>
    </source>
</reference>
<evidence type="ECO:0000313" key="9">
    <source>
        <dbReference type="EMBL" id="MBS2097639.1"/>
    </source>
</evidence>
<dbReference type="PANTHER" id="PTHR40060:SF1">
    <property type="entry name" value="UPF0316 PROTEIN YEBE"/>
    <property type="match status" value="1"/>
</dbReference>
<feature type="domain" description="DUF2179" evidence="7">
    <location>
        <begin position="120"/>
        <end position="168"/>
    </location>
</feature>
<feature type="transmembrane region" description="Helical" evidence="6">
    <location>
        <begin position="69"/>
        <end position="87"/>
    </location>
</feature>
<evidence type="ECO:0000256" key="6">
    <source>
        <dbReference type="HAMAP-Rule" id="MF_01515"/>
    </source>
</evidence>
<dbReference type="InterPro" id="IPR044035">
    <property type="entry name" value="DUF5698"/>
</dbReference>
<dbReference type="NCBIfam" id="NF003191">
    <property type="entry name" value="PRK04164.1-2"/>
    <property type="match status" value="1"/>
</dbReference>
<sequence length="193" mass="21857">MSFSDSTFYVYVAIPLLIFLARVSDVTIGTIRIVFVSKGMKLWAPVLGFFEILIWLIAMSKIFENLDNWFYFIAYAGGFATGNYVGLKIEERLALGYVNIRIITQKSGMDLINKLSSAGYGVTYMDAEGSRGPVNIIYCVTKRKDIVRISEIIKKYNPKAFFTLEDIRFANSGVFPVKTSVIKRNFIPLRKGK</sequence>